<name>A0A2U8U0M1_9ZZZZ</name>
<accession>A0A2U8U0M1</accession>
<dbReference type="Pfam" id="PF03013">
    <property type="entry name" value="Pyr_excise"/>
    <property type="match status" value="1"/>
</dbReference>
<sequence length="158" mass="19090">MNIFAVSSNPNECARALDDQRLNKMIIETGQLLSTALYYWNEPEYNQVYRRTHDNHPVNKWVRENVNHFGWTFHLFMELITERQFRRDTNHKTENLVQPFLNVVQRHGVMLPDTPEYFQNSSFYKSLPVCEAYRWTLIDKWNSDVRPSWTRRGPPEWL</sequence>
<protein>
    <submittedName>
        <fullName evidence="1">Uncharacterized protein</fullName>
    </submittedName>
</protein>
<reference evidence="1" key="1">
    <citation type="submission" date="2017-07" db="EMBL/GenBank/DDBJ databases">
        <title>Novel UV Resistance Genes Revealed by Functional Metagenomics.</title>
        <authorList>
            <person name="Lamprecht-Grandio M."/>
            <person name="Cortesao M."/>
            <person name="Benguigui M."/>
            <person name="Mirete S."/>
            <person name="Rossello-Mora R."/>
            <person name="Gonzalez-Pastor J.E."/>
        </authorList>
    </citation>
    <scope>NUCLEOTIDE SEQUENCE</scope>
</reference>
<dbReference type="AlphaFoldDB" id="A0A2U8U0M1"/>
<dbReference type="InterPro" id="IPR004260">
    <property type="entry name" value="Pyr-dimer_DNA_glycosylase"/>
</dbReference>
<proteinExistence type="predicted"/>
<evidence type="ECO:0000313" key="1">
    <source>
        <dbReference type="EMBL" id="AWM95334.1"/>
    </source>
</evidence>
<organism evidence="1">
    <name type="scientific">uncultured microorganism</name>
    <dbReference type="NCBI Taxonomy" id="358574"/>
    <lineage>
        <taxon>unclassified sequences</taxon>
        <taxon>environmental samples</taxon>
    </lineage>
</organism>
<dbReference type="EMBL" id="MF495892">
    <property type="protein sequence ID" value="AWM95334.1"/>
    <property type="molecule type" value="Genomic_DNA"/>
</dbReference>